<keyword evidence="2" id="KW-1185">Reference proteome</keyword>
<protein>
    <submittedName>
        <fullName evidence="1">DNA-3-methyladenine glycosylase I</fullName>
    </submittedName>
</protein>
<name>A0A2I1IMF6_9ACTO</name>
<dbReference type="InterPro" id="IPR005019">
    <property type="entry name" value="Adenine_glyco"/>
</dbReference>
<organism evidence="1 2">
    <name type="scientific">Winkia neuii</name>
    <dbReference type="NCBI Taxonomy" id="33007"/>
    <lineage>
        <taxon>Bacteria</taxon>
        <taxon>Bacillati</taxon>
        <taxon>Actinomycetota</taxon>
        <taxon>Actinomycetes</taxon>
        <taxon>Actinomycetales</taxon>
        <taxon>Actinomycetaceae</taxon>
        <taxon>Winkia</taxon>
    </lineage>
</organism>
<evidence type="ECO:0000313" key="1">
    <source>
        <dbReference type="EMBL" id="PKY72318.1"/>
    </source>
</evidence>
<gene>
    <name evidence="1" type="ORF">CYJ19_05560</name>
</gene>
<dbReference type="InterPro" id="IPR052891">
    <property type="entry name" value="DNA-3mA_glycosylase"/>
</dbReference>
<dbReference type="GO" id="GO:0008725">
    <property type="term" value="F:DNA-3-methyladenine glycosylase activity"/>
    <property type="evidence" value="ECO:0007669"/>
    <property type="project" value="InterPro"/>
</dbReference>
<dbReference type="STRING" id="33007.HMPREF3198_00244"/>
<dbReference type="AlphaFoldDB" id="A0A2I1IMF6"/>
<evidence type="ECO:0000313" key="2">
    <source>
        <dbReference type="Proteomes" id="UP000235122"/>
    </source>
</evidence>
<dbReference type="PANTHER" id="PTHR30037:SF4">
    <property type="entry name" value="DNA-3-METHYLADENINE GLYCOSYLASE I"/>
    <property type="match status" value="1"/>
</dbReference>
<dbReference type="GO" id="GO:0006284">
    <property type="term" value="P:base-excision repair"/>
    <property type="evidence" value="ECO:0007669"/>
    <property type="project" value="InterPro"/>
</dbReference>
<accession>A0A2I1IMF6</accession>
<reference evidence="1 2" key="1">
    <citation type="submission" date="2017-12" db="EMBL/GenBank/DDBJ databases">
        <title>Phylogenetic diversity of female urinary microbiome.</title>
        <authorList>
            <person name="Thomas-White K."/>
            <person name="Wolfe A.J."/>
        </authorList>
    </citation>
    <scope>NUCLEOTIDE SEQUENCE [LARGE SCALE GENOMIC DNA]</scope>
    <source>
        <strain evidence="1 2">UMB0402</strain>
    </source>
</reference>
<dbReference type="SUPFAM" id="SSF48150">
    <property type="entry name" value="DNA-glycosylase"/>
    <property type="match status" value="1"/>
</dbReference>
<sequence length="248" mass="27223">MRYGFDAVVGEDGLGRPAWAYGHPVLTNYYDSEWSIPLTGEAGLFELLALLIFQAGMRWQQILLRRSQLRQILCGFSVDAVARFTDSDVERVLANREGIRNRRKVQAVVALARAVQKMRPDGGLGAIAWKYWDPKRPRPQDGGQVPSKSPESELLAQELIAYGAERIGAKTAYAFMQSCGIVDDNVPGTWRADALADEQGNDYGQGYGYLGVADHLGAYPFAGNSAIGGGSYRFASQENPPYQGVDRV</sequence>
<proteinExistence type="predicted"/>
<dbReference type="InterPro" id="IPR011257">
    <property type="entry name" value="DNA_glycosylase"/>
</dbReference>
<dbReference type="EMBL" id="PKKO01000003">
    <property type="protein sequence ID" value="PKY72318.1"/>
    <property type="molecule type" value="Genomic_DNA"/>
</dbReference>
<dbReference type="PANTHER" id="PTHR30037">
    <property type="entry name" value="DNA-3-METHYLADENINE GLYCOSYLASE 1"/>
    <property type="match status" value="1"/>
</dbReference>
<comment type="caution">
    <text evidence="1">The sequence shown here is derived from an EMBL/GenBank/DDBJ whole genome shotgun (WGS) entry which is preliminary data.</text>
</comment>
<dbReference type="Pfam" id="PF03352">
    <property type="entry name" value="Adenine_glyco"/>
    <property type="match status" value="1"/>
</dbReference>
<dbReference type="Proteomes" id="UP000235122">
    <property type="component" value="Unassembled WGS sequence"/>
</dbReference>
<dbReference type="Gene3D" id="1.10.340.30">
    <property type="entry name" value="Hypothetical protein, domain 2"/>
    <property type="match status" value="1"/>
</dbReference>